<dbReference type="PROSITE" id="PS51257">
    <property type="entry name" value="PROKAR_LIPOPROTEIN"/>
    <property type="match status" value="1"/>
</dbReference>
<feature type="chain" id="PRO_5047117323" evidence="1">
    <location>
        <begin position="32"/>
        <end position="369"/>
    </location>
</feature>
<keyword evidence="3" id="KW-1185">Reference proteome</keyword>
<protein>
    <submittedName>
        <fullName evidence="2">Uncharacterized protein</fullName>
    </submittedName>
</protein>
<feature type="signal peptide" evidence="1">
    <location>
        <begin position="1"/>
        <end position="31"/>
    </location>
</feature>
<proteinExistence type="predicted"/>
<name>A0ABZ1BRY2_9FIRM</name>
<dbReference type="EMBL" id="CP141614">
    <property type="protein sequence ID" value="WRP15275.1"/>
    <property type="molecule type" value="Genomic_DNA"/>
</dbReference>
<reference evidence="3" key="1">
    <citation type="submission" date="2023-12" db="EMBL/GenBank/DDBJ databases">
        <title>Novel isolates from deep terrestrial aquifers shed light on the physiology and ecology of the class Limnochordia.</title>
        <authorList>
            <person name="Karnachuk O.V."/>
            <person name="Lukina A.P."/>
            <person name="Avakyan M.R."/>
            <person name="Kadnikov V."/>
            <person name="Begmatov S."/>
            <person name="Beletsky A.V."/>
            <person name="Mardanov A.V."/>
            <person name="Ravin N.V."/>
        </authorList>
    </citation>
    <scope>NUCLEOTIDE SEQUENCE [LARGE SCALE GENOMIC DNA]</scope>
    <source>
        <strain evidence="3">LN</strain>
    </source>
</reference>
<evidence type="ECO:0000313" key="3">
    <source>
        <dbReference type="Proteomes" id="UP001333102"/>
    </source>
</evidence>
<sequence length="369" mass="39444">MRGLIRRPRVAGLAALIATTMACIAPGAARAGATAPGGAELSTQGVVTLLARRHEWIWRLSPDALQVREARSPDGSARLVWVSAPTEQESTPPRHAFGLLRRQSTGERDVFVDLTGLVDTGYPSYTVMPVDALPGGPVLFTVAAPSDGDRPQAALYLFDPSRAGGEAGSVRVLAATGDLITMDRESGGSLRVQVGVYDFGERVPAVFVVSDSARLDPVGRPARAVAVTTYRWDPQRGAFAVEASPPELTPFGVAEAFVAAVRRGDMQQALGLTTAEWRRVMGVETPERLRAYLQATRPHLLMSPGPFRFLGGSTGREAASILFADPDGRIYRIRLRLVRGQAPELLVMQGTLTAELRGPWQVDGLDGGS</sequence>
<accession>A0ABZ1BRY2</accession>
<dbReference type="RefSeq" id="WP_324669671.1">
    <property type="nucleotide sequence ID" value="NZ_CP141614.1"/>
</dbReference>
<evidence type="ECO:0000256" key="1">
    <source>
        <dbReference type="SAM" id="SignalP"/>
    </source>
</evidence>
<organism evidence="2 3">
    <name type="scientific">Geochorda subterranea</name>
    <dbReference type="NCBI Taxonomy" id="3109564"/>
    <lineage>
        <taxon>Bacteria</taxon>
        <taxon>Bacillati</taxon>
        <taxon>Bacillota</taxon>
        <taxon>Limnochordia</taxon>
        <taxon>Limnochordales</taxon>
        <taxon>Geochordaceae</taxon>
        <taxon>Geochorda</taxon>
    </lineage>
</organism>
<gene>
    <name evidence="2" type="ORF">VLY81_03670</name>
</gene>
<keyword evidence="1" id="KW-0732">Signal</keyword>
<dbReference type="Proteomes" id="UP001333102">
    <property type="component" value="Chromosome"/>
</dbReference>
<evidence type="ECO:0000313" key="2">
    <source>
        <dbReference type="EMBL" id="WRP15275.1"/>
    </source>
</evidence>